<proteinExistence type="predicted"/>
<sequence length="573" mass="65903">MSVSQRVGPPDLWPRQPHPSGALYGELPLTLPRTRSNSHIVVIVSRENGVTSYEVRRRVDDEPHCCQIDTSSEWILAGGVRVEKKRSDKPRAKVGGMSVAVLVAQQRPSTDPERIYVDHADGNSLNDTFANLHWVTPAFNSWNRPRKERAEYFGVYMTGQTKNCISVIFRDVHQGSYDNCETAARVYDLVVRLAYKDQVEKTPHMLNNLPRHDEHVIKVESRADGVDIYRVDHYYLVVFGNNVQSKHATLEWTQDAAERFISDQKWEQLRIWLNRRFRRQNLEIRNAITRNADNVAFMPMKPSKNTSVEVLMDDSTWLDLMAAEVTLLCGYNKRPTFRLDGKTEFLNRFLRRDVIDHVNHNVLDHRLANLEVRDRSANSQNARKGSSALMGITPTKAGGWIVLTKAKGEDRMPSKTFAAGDLENAIELYDLTALYQHGPCALINNPDNLDEYLKALKEDKTKEKVKDFLAGRRQKKSMYEGVGGNFTDARDEVRSAIYADFMKLKSKGTEWRLNFEFMRPWYLYYLPELNLDNARVILDKAYRVMGGDDFVRESREARTESPRGSPSSKRKRD</sequence>
<evidence type="ECO:0000256" key="1">
    <source>
        <dbReference type="SAM" id="MobiDB-lite"/>
    </source>
</evidence>
<reference evidence="2 3" key="1">
    <citation type="submission" date="2019-05" db="EMBL/GenBank/DDBJ databases">
        <title>Sporisorium graminicola CBS 10092 draft sequencing and annotation.</title>
        <authorList>
            <person name="Solano-Gonzalez S."/>
            <person name="Caddick M.X."/>
            <person name="Darby A."/>
        </authorList>
    </citation>
    <scope>NUCLEOTIDE SEQUENCE [LARGE SCALE GENOMIC DNA]</scope>
    <source>
        <strain evidence="2 3">CBS 10092</strain>
    </source>
</reference>
<dbReference type="OrthoDB" id="2554683at2759"/>
<dbReference type="InterPro" id="IPR044925">
    <property type="entry name" value="His-Me_finger_sf"/>
</dbReference>
<dbReference type="Proteomes" id="UP000306050">
    <property type="component" value="Chromosome SGRAM_5"/>
</dbReference>
<feature type="region of interest" description="Disordered" evidence="1">
    <location>
        <begin position="553"/>
        <end position="573"/>
    </location>
</feature>
<comment type="caution">
    <text evidence="2">The sequence shown here is derived from an EMBL/GenBank/DDBJ whole genome shotgun (WGS) entry which is preliminary data.</text>
</comment>
<keyword evidence="3" id="KW-1185">Reference proteome</keyword>
<dbReference type="KEGG" id="sgra:EX895_005088"/>
<organism evidence="2 3">
    <name type="scientific">Sporisorium graminicola</name>
    <dbReference type="NCBI Taxonomy" id="280036"/>
    <lineage>
        <taxon>Eukaryota</taxon>
        <taxon>Fungi</taxon>
        <taxon>Dikarya</taxon>
        <taxon>Basidiomycota</taxon>
        <taxon>Ustilaginomycotina</taxon>
        <taxon>Ustilaginomycetes</taxon>
        <taxon>Ustilaginales</taxon>
        <taxon>Ustilaginaceae</taxon>
        <taxon>Sporisorium</taxon>
    </lineage>
</organism>
<dbReference type="GeneID" id="40727983"/>
<name>A0A4U7KPU0_9BASI</name>
<protein>
    <submittedName>
        <fullName evidence="2">Uncharacterized protein</fullName>
    </submittedName>
</protein>
<dbReference type="EMBL" id="SRRM01000018">
    <property type="protein sequence ID" value="TKY86263.1"/>
    <property type="molecule type" value="Genomic_DNA"/>
</dbReference>
<accession>A0A4U7KPU0</accession>
<dbReference type="AlphaFoldDB" id="A0A4U7KPU0"/>
<gene>
    <name evidence="2" type="ORF">EX895_005088</name>
</gene>
<dbReference type="RefSeq" id="XP_029738248.1">
    <property type="nucleotide sequence ID" value="XM_029885682.1"/>
</dbReference>
<dbReference type="SUPFAM" id="SSF54060">
    <property type="entry name" value="His-Me finger endonucleases"/>
    <property type="match status" value="1"/>
</dbReference>
<evidence type="ECO:0000313" key="3">
    <source>
        <dbReference type="Proteomes" id="UP000306050"/>
    </source>
</evidence>
<dbReference type="Gene3D" id="3.90.75.20">
    <property type="match status" value="1"/>
</dbReference>
<evidence type="ECO:0000313" key="2">
    <source>
        <dbReference type="EMBL" id="TKY86263.1"/>
    </source>
</evidence>